<reference evidence="1" key="1">
    <citation type="submission" date="2021-06" db="EMBL/GenBank/DDBJ databases">
        <authorList>
            <person name="Hodson N. C."/>
            <person name="Mongue J. A."/>
            <person name="Jaron S. K."/>
        </authorList>
    </citation>
    <scope>NUCLEOTIDE SEQUENCE</scope>
</reference>
<organism evidence="1 2">
    <name type="scientific">Allacma fusca</name>
    <dbReference type="NCBI Taxonomy" id="39272"/>
    <lineage>
        <taxon>Eukaryota</taxon>
        <taxon>Metazoa</taxon>
        <taxon>Ecdysozoa</taxon>
        <taxon>Arthropoda</taxon>
        <taxon>Hexapoda</taxon>
        <taxon>Collembola</taxon>
        <taxon>Symphypleona</taxon>
        <taxon>Sminthuridae</taxon>
        <taxon>Allacma</taxon>
    </lineage>
</organism>
<gene>
    <name evidence="1" type="ORF">AFUS01_LOCUS39869</name>
</gene>
<dbReference type="EMBL" id="CAJVCH010553949">
    <property type="protein sequence ID" value="CAG7830042.1"/>
    <property type="molecule type" value="Genomic_DNA"/>
</dbReference>
<evidence type="ECO:0000313" key="1">
    <source>
        <dbReference type="EMBL" id="CAG7830042.1"/>
    </source>
</evidence>
<accession>A0A8J2L876</accession>
<dbReference type="AlphaFoldDB" id="A0A8J2L876"/>
<protein>
    <submittedName>
        <fullName evidence="1">Uncharacterized protein</fullName>
    </submittedName>
</protein>
<sequence length="59" mass="6178">MFGSEPARHVRRARPQIIPDLDLGLAGNPVLVGGTLIPKPETADGCRVDGLGDLSAEDI</sequence>
<evidence type="ECO:0000313" key="2">
    <source>
        <dbReference type="Proteomes" id="UP000708208"/>
    </source>
</evidence>
<keyword evidence="2" id="KW-1185">Reference proteome</keyword>
<name>A0A8J2L876_9HEXA</name>
<comment type="caution">
    <text evidence="1">The sequence shown here is derived from an EMBL/GenBank/DDBJ whole genome shotgun (WGS) entry which is preliminary data.</text>
</comment>
<proteinExistence type="predicted"/>
<feature type="non-terminal residue" evidence="1">
    <location>
        <position position="1"/>
    </location>
</feature>
<dbReference type="Proteomes" id="UP000708208">
    <property type="component" value="Unassembled WGS sequence"/>
</dbReference>